<proteinExistence type="predicted"/>
<evidence type="ECO:0000313" key="6">
    <source>
        <dbReference type="Proteomes" id="UP001500456"/>
    </source>
</evidence>
<sequence>MNLRRLPLLVGLSAAAVALLLVGLGLRPPAPSASRTVRPEPAAAVVPQLPEPTGPHAIGRADLRLVDRQRTDPFTHRGPRELMVSVWYPASDTAGRPRAPWMPPAVARGFAANASRILGLPTGLVDWSAVTTHAAVEAPPAASTRHRPVVLYSPGLGTSRSWGTVLVEELASRGYVVVTLDHTYEALAVDLGDGRIAEAVTAGSGTDEGLARRMRVRAADTGFVLDALARPSTRRALPAELGAQLDLDRIGMFGHSAGGITAAETMARDPRLDAGLDLDGFNVTPARRSWPELDRLVRDGLDRPFQMVGSTATPAEELPARLRAGSPASVSVRRLAGTAHYSFSDFQALLPQLRDRADLSGTRTAQLIGTAAPQAMVHHERAIVTGFFDRNLLRPGRTGG</sequence>
<evidence type="ECO:0000256" key="1">
    <source>
        <dbReference type="ARBA" id="ARBA00022801"/>
    </source>
</evidence>
<evidence type="ECO:0000259" key="4">
    <source>
        <dbReference type="PROSITE" id="PS50045"/>
    </source>
</evidence>
<gene>
    <name evidence="5" type="ORF">GCM10022232_28660</name>
</gene>
<dbReference type="PROSITE" id="PS50045">
    <property type="entry name" value="SIGMA54_INTERACT_4"/>
    <property type="match status" value="1"/>
</dbReference>
<evidence type="ECO:0000256" key="3">
    <source>
        <dbReference type="ARBA" id="ARBA00023098"/>
    </source>
</evidence>
<dbReference type="InterPro" id="IPR029058">
    <property type="entry name" value="AB_hydrolase_fold"/>
</dbReference>
<dbReference type="Pfam" id="PF03403">
    <property type="entry name" value="PAF-AH_p_II"/>
    <property type="match status" value="1"/>
</dbReference>
<dbReference type="PANTHER" id="PTHR10272">
    <property type="entry name" value="PLATELET-ACTIVATING FACTOR ACETYLHYDROLASE"/>
    <property type="match status" value="1"/>
</dbReference>
<keyword evidence="3" id="KW-0443">Lipid metabolism</keyword>
<feature type="domain" description="Sigma-54 factor interaction" evidence="4">
    <location>
        <begin position="236"/>
        <end position="358"/>
    </location>
</feature>
<evidence type="ECO:0000256" key="2">
    <source>
        <dbReference type="ARBA" id="ARBA00022963"/>
    </source>
</evidence>
<dbReference type="SUPFAM" id="SSF53474">
    <property type="entry name" value="alpha/beta-Hydrolases"/>
    <property type="match status" value="1"/>
</dbReference>
<evidence type="ECO:0000313" key="5">
    <source>
        <dbReference type="EMBL" id="GAA3992085.1"/>
    </source>
</evidence>
<dbReference type="Proteomes" id="UP001500456">
    <property type="component" value="Unassembled WGS sequence"/>
</dbReference>
<keyword evidence="1 5" id="KW-0378">Hydrolase</keyword>
<keyword evidence="2" id="KW-0442">Lipid degradation</keyword>
<name>A0ABP7R4G5_9ACTN</name>
<dbReference type="EMBL" id="BAAAZX010000006">
    <property type="protein sequence ID" value="GAA3992085.1"/>
    <property type="molecule type" value="Genomic_DNA"/>
</dbReference>
<protein>
    <submittedName>
        <fullName evidence="5">Alpha/beta hydrolase</fullName>
    </submittedName>
</protein>
<accession>A0ABP7R4G5</accession>
<keyword evidence="6" id="KW-1185">Reference proteome</keyword>
<organism evidence="5 6">
    <name type="scientific">Streptomyces plumbiresistens</name>
    <dbReference type="NCBI Taxonomy" id="511811"/>
    <lineage>
        <taxon>Bacteria</taxon>
        <taxon>Bacillati</taxon>
        <taxon>Actinomycetota</taxon>
        <taxon>Actinomycetes</taxon>
        <taxon>Kitasatosporales</taxon>
        <taxon>Streptomycetaceae</taxon>
        <taxon>Streptomyces</taxon>
    </lineage>
</organism>
<dbReference type="RefSeq" id="WP_345563660.1">
    <property type="nucleotide sequence ID" value="NZ_BAAAZX010000006.1"/>
</dbReference>
<dbReference type="PANTHER" id="PTHR10272:SF0">
    <property type="entry name" value="PLATELET-ACTIVATING FACTOR ACETYLHYDROLASE"/>
    <property type="match status" value="1"/>
</dbReference>
<dbReference type="InterPro" id="IPR002078">
    <property type="entry name" value="Sigma_54_int"/>
</dbReference>
<dbReference type="Gene3D" id="3.40.50.1820">
    <property type="entry name" value="alpha/beta hydrolase"/>
    <property type="match status" value="1"/>
</dbReference>
<reference evidence="6" key="1">
    <citation type="journal article" date="2019" name="Int. J. Syst. Evol. Microbiol.">
        <title>The Global Catalogue of Microorganisms (GCM) 10K type strain sequencing project: providing services to taxonomists for standard genome sequencing and annotation.</title>
        <authorList>
            <consortium name="The Broad Institute Genomics Platform"/>
            <consortium name="The Broad Institute Genome Sequencing Center for Infectious Disease"/>
            <person name="Wu L."/>
            <person name="Ma J."/>
        </authorList>
    </citation>
    <scope>NUCLEOTIDE SEQUENCE [LARGE SCALE GENOMIC DNA]</scope>
    <source>
        <strain evidence="6">JCM 16924</strain>
    </source>
</reference>
<comment type="caution">
    <text evidence="5">The sequence shown here is derived from an EMBL/GenBank/DDBJ whole genome shotgun (WGS) entry which is preliminary data.</text>
</comment>
<dbReference type="GO" id="GO:0016787">
    <property type="term" value="F:hydrolase activity"/>
    <property type="evidence" value="ECO:0007669"/>
    <property type="project" value="UniProtKB-KW"/>
</dbReference>